<comment type="caution">
    <text evidence="1">The sequence shown here is derived from an EMBL/GenBank/DDBJ whole genome shotgun (WGS) entry which is preliminary data.</text>
</comment>
<accession>A0A7W8W9S3</accession>
<reference evidence="1 2" key="1">
    <citation type="submission" date="2020-08" db="EMBL/GenBank/DDBJ databases">
        <title>Sequencing the genomes of 1000 actinobacteria strains.</title>
        <authorList>
            <person name="Klenk H.-P."/>
        </authorList>
    </citation>
    <scope>NUCLEOTIDE SEQUENCE [LARGE SCALE GENOMIC DNA]</scope>
    <source>
        <strain evidence="1 2">DSM 9581</strain>
    </source>
</reference>
<dbReference type="EMBL" id="JACHDN010000001">
    <property type="protein sequence ID" value="MBB5473660.1"/>
    <property type="molecule type" value="Genomic_DNA"/>
</dbReference>
<gene>
    <name evidence="1" type="ORF">HNR08_002396</name>
</gene>
<sequence length="40" mass="4034">MGADVDEVHVEPDVARLLRGVQSVDGSAVTTAAPSSVARA</sequence>
<evidence type="ECO:0000313" key="1">
    <source>
        <dbReference type="EMBL" id="MBB5473660.1"/>
    </source>
</evidence>
<dbReference type="AlphaFoldDB" id="A0A7W8W9S3"/>
<protein>
    <submittedName>
        <fullName evidence="1">Uncharacterized protein</fullName>
    </submittedName>
</protein>
<name>A0A7W8W9S3_9CELL</name>
<organism evidence="1 2">
    <name type="scientific">Cellulomonas hominis</name>
    <dbReference type="NCBI Taxonomy" id="156981"/>
    <lineage>
        <taxon>Bacteria</taxon>
        <taxon>Bacillati</taxon>
        <taxon>Actinomycetota</taxon>
        <taxon>Actinomycetes</taxon>
        <taxon>Micrococcales</taxon>
        <taxon>Cellulomonadaceae</taxon>
        <taxon>Cellulomonas</taxon>
    </lineage>
</organism>
<dbReference type="RefSeq" id="WP_276509364.1">
    <property type="nucleotide sequence ID" value="NZ_BJVQ01000028.1"/>
</dbReference>
<evidence type="ECO:0000313" key="2">
    <source>
        <dbReference type="Proteomes" id="UP000564629"/>
    </source>
</evidence>
<dbReference type="Proteomes" id="UP000564629">
    <property type="component" value="Unassembled WGS sequence"/>
</dbReference>
<proteinExistence type="predicted"/>